<proteinExistence type="predicted"/>
<keyword evidence="2" id="KW-1185">Reference proteome</keyword>
<dbReference type="InterPro" id="IPR015946">
    <property type="entry name" value="KH_dom-like_a/b"/>
</dbReference>
<sequence>MPTSEVKYLGGLRTTAKHLKSGNEIITDAPVDNHGKGEAFSPTDLVATALAQCMMTIIGIYANNYNIDPGEMSAEINKIMASGPRRIEEIEITLIFKGHNLDSKQKKKVENAALNCPVAKSLHSDLKQTVNFNF</sequence>
<dbReference type="PANTHER" id="PTHR39624:SF2">
    <property type="entry name" value="OSMC-LIKE PROTEIN"/>
    <property type="match status" value="1"/>
</dbReference>
<gene>
    <name evidence="1" type="ORF">OO013_12530</name>
</gene>
<dbReference type="SUPFAM" id="SSF82784">
    <property type="entry name" value="OsmC-like"/>
    <property type="match status" value="1"/>
</dbReference>
<accession>A0ABT3RU82</accession>
<dbReference type="RefSeq" id="WP_266057170.1">
    <property type="nucleotide sequence ID" value="NZ_JAPFQN010000006.1"/>
</dbReference>
<evidence type="ECO:0000313" key="2">
    <source>
        <dbReference type="Proteomes" id="UP001209885"/>
    </source>
</evidence>
<protein>
    <submittedName>
        <fullName evidence="1">OsmC family protein</fullName>
    </submittedName>
</protein>
<organism evidence="1 2">
    <name type="scientific">Mangrovivirga halotolerans</name>
    <dbReference type="NCBI Taxonomy" id="2993936"/>
    <lineage>
        <taxon>Bacteria</taxon>
        <taxon>Pseudomonadati</taxon>
        <taxon>Bacteroidota</taxon>
        <taxon>Cytophagia</taxon>
        <taxon>Cytophagales</taxon>
        <taxon>Mangrovivirgaceae</taxon>
        <taxon>Mangrovivirga</taxon>
    </lineage>
</organism>
<dbReference type="Pfam" id="PF02566">
    <property type="entry name" value="OsmC"/>
    <property type="match status" value="1"/>
</dbReference>
<dbReference type="Proteomes" id="UP001209885">
    <property type="component" value="Unassembled WGS sequence"/>
</dbReference>
<dbReference type="InterPro" id="IPR036102">
    <property type="entry name" value="OsmC/Ohrsf"/>
</dbReference>
<dbReference type="InterPro" id="IPR003718">
    <property type="entry name" value="OsmC/Ohr_fam"/>
</dbReference>
<evidence type="ECO:0000313" key="1">
    <source>
        <dbReference type="EMBL" id="MCX2744700.1"/>
    </source>
</evidence>
<dbReference type="EMBL" id="JAPFQN010000006">
    <property type="protein sequence ID" value="MCX2744700.1"/>
    <property type="molecule type" value="Genomic_DNA"/>
</dbReference>
<reference evidence="1 2" key="1">
    <citation type="submission" date="2022-11" db="EMBL/GenBank/DDBJ databases">
        <title>The characterization of three novel Bacteroidetes species and genomic analysis of their roles in tidal elemental geochemical cycles.</title>
        <authorList>
            <person name="Ma K."/>
        </authorList>
    </citation>
    <scope>NUCLEOTIDE SEQUENCE [LARGE SCALE GENOMIC DNA]</scope>
    <source>
        <strain evidence="1 2">M17</strain>
    </source>
</reference>
<dbReference type="PANTHER" id="PTHR39624">
    <property type="entry name" value="PROTEIN INVOLVED IN RIMO-MEDIATED BETA-METHYLTHIOLATION OF RIBOSOMAL PROTEIN S12 YCAO"/>
    <property type="match status" value="1"/>
</dbReference>
<dbReference type="Gene3D" id="3.30.300.20">
    <property type="match status" value="1"/>
</dbReference>
<name>A0ABT3RU82_9BACT</name>
<comment type="caution">
    <text evidence="1">The sequence shown here is derived from an EMBL/GenBank/DDBJ whole genome shotgun (WGS) entry which is preliminary data.</text>
</comment>